<evidence type="ECO:0000313" key="1">
    <source>
        <dbReference type="EMBL" id="NMH93503.1"/>
    </source>
</evidence>
<evidence type="ECO:0000313" key="2">
    <source>
        <dbReference type="Proteomes" id="UP000586918"/>
    </source>
</evidence>
<dbReference type="Proteomes" id="UP000586918">
    <property type="component" value="Unassembled WGS sequence"/>
</dbReference>
<gene>
    <name evidence="1" type="ORF">HF519_18370</name>
</gene>
<proteinExistence type="predicted"/>
<keyword evidence="2" id="KW-1185">Reference proteome</keyword>
<dbReference type="RefSeq" id="WP_169414200.1">
    <property type="nucleotide sequence ID" value="NZ_JAAXKZ010000071.1"/>
</dbReference>
<reference evidence="1 2" key="1">
    <citation type="submission" date="2020-04" db="EMBL/GenBank/DDBJ databases">
        <authorList>
            <person name="Klaysubun C."/>
            <person name="Duangmal K."/>
            <person name="Lipun K."/>
        </authorList>
    </citation>
    <scope>NUCLEOTIDE SEQUENCE [LARGE SCALE GENOMIC DNA]</scope>
    <source>
        <strain evidence="1 2">DSM 45300</strain>
    </source>
</reference>
<dbReference type="AlphaFoldDB" id="A0A848DLT7"/>
<dbReference type="EMBL" id="JAAXKZ010000071">
    <property type="protein sequence ID" value="NMH93503.1"/>
    <property type="molecule type" value="Genomic_DNA"/>
</dbReference>
<name>A0A848DLT7_9PSEU</name>
<protein>
    <submittedName>
        <fullName evidence="1">Uncharacterized protein</fullName>
    </submittedName>
</protein>
<comment type="caution">
    <text evidence="1">The sequence shown here is derived from an EMBL/GenBank/DDBJ whole genome shotgun (WGS) entry which is preliminary data.</text>
</comment>
<organism evidence="1 2">
    <name type="scientific">Pseudonocardia bannensis</name>
    <dbReference type="NCBI Taxonomy" id="630973"/>
    <lineage>
        <taxon>Bacteria</taxon>
        <taxon>Bacillati</taxon>
        <taxon>Actinomycetota</taxon>
        <taxon>Actinomycetes</taxon>
        <taxon>Pseudonocardiales</taxon>
        <taxon>Pseudonocardiaceae</taxon>
        <taxon>Pseudonocardia</taxon>
    </lineage>
</organism>
<sequence length="84" mass="9211">MTDWIDDLLEGKPKGWIIEQVYFKISDLRDGVAGDRAHADMLERYLREHGSPPGAGTDVAEGPCRGCGEPWPCAGIKNAWALLS</sequence>
<accession>A0A848DLT7</accession>